<keyword evidence="1" id="KW-0175">Coiled coil</keyword>
<organism evidence="3 4">
    <name type="scientific">Streptomyces carpaticus</name>
    <dbReference type="NCBI Taxonomy" id="285558"/>
    <lineage>
        <taxon>Bacteria</taxon>
        <taxon>Bacillati</taxon>
        <taxon>Actinomycetota</taxon>
        <taxon>Actinomycetes</taxon>
        <taxon>Kitasatosporales</taxon>
        <taxon>Streptomycetaceae</taxon>
        <taxon>Streptomyces</taxon>
    </lineage>
</organism>
<keyword evidence="4" id="KW-1185">Reference proteome</keyword>
<feature type="region of interest" description="Disordered" evidence="2">
    <location>
        <begin position="761"/>
        <end position="791"/>
    </location>
</feature>
<feature type="region of interest" description="Disordered" evidence="2">
    <location>
        <begin position="1224"/>
        <end position="1256"/>
    </location>
</feature>
<evidence type="ECO:0000256" key="1">
    <source>
        <dbReference type="SAM" id="Coils"/>
    </source>
</evidence>
<proteinExistence type="predicted"/>
<comment type="caution">
    <text evidence="3">The sequence shown here is derived from an EMBL/GenBank/DDBJ whole genome shotgun (WGS) entry which is preliminary data.</text>
</comment>
<evidence type="ECO:0000313" key="4">
    <source>
        <dbReference type="Proteomes" id="UP001577267"/>
    </source>
</evidence>
<feature type="compositionally biased region" description="Basic and acidic residues" evidence="2">
    <location>
        <begin position="1246"/>
        <end position="1256"/>
    </location>
</feature>
<protein>
    <submittedName>
        <fullName evidence="3">Uncharacterized protein</fullName>
    </submittedName>
</protein>
<sequence>MTSNDPAVGVVPVRLDALLVNADVRKHEKHSRAGLRFRSDFEDPEPLGTDFTPLTEQDNGVHLHWHLPEAVAQGLLDSSRPGAEVAFPPAPNRWLVIRYHHPQGGGLNDAPTAAGWLVRSDYHSADPTLATSPVASDLWLGTSVDLSTDTWEEKDTGRTQLTSQGIRRGPRVPAFCVFQPYCRNVFSFHDPLTGHADGKLYLSYRVIGWNSHPDDDVASPAHLEHLLNFLGDPATVTTDVERTRLAMEFLGFEPVGQTAGTRSLYHGTVLGLYWDKGRDRPPRRHFPSDVGNSVRLAVGHAAPDAVAALVEGTLPRTGDHPTDEACRVVADHLRAFHTGKLGVMERVVGGAAEQRHALDTDEHRDWFGPVPGGTVWQVSDDRTTGADPLPPITYDQLRAALTSLNRAQRRLDQAARDAADLRCRLGDLWWLKGRYDSARHRPDFDIGSCEQHLTPDIEIEPPPLAAEWQRAWERAREAASARNTALTNLRGVLPTGWSVKATPREPFYEPVDPVVLVRGAGQPHSGLRRGTPRPRRTTDQILTGIRYTPTDTDVPVVFTAPATPHLPKNGASATSGLPQTMREAVARLQRELSVLHDLARYRMGQEPTLRDSGTDLWDPARITTNTGEKPPEGTEAWRQPWTPLSLAWTADCYPLPEKAADGTSLWAFDGTRRTLSSDAGAKKDVQERHEKNGAYVTLSGRALVTSVPTFTLCRGVDAHQRTFPGSPREFDTFRATADTWDLLSQSLSGVRAALLRRAPGAARAPEPDGLPGLLTSPQAIWPRPDGTAHQPVPAAQMALREAVLLDTFGQATSKIIGTTKYAPHLSRYLTPPYSVDKSDDGKRFFQLPPRLAQPARLCLTPLEHAAVAGDLDRPVDADSDPLLTTSTPVCGWLTVRNLPSPETFVLTVHGRDGTALGEVRRVGPAGHLAVTWWPLPDSTLRVPEDLFGAAFAASDPALAGFLRGLVDRDADAITHGGSQTSKPTRFAELAAALHTALLHLPPPPPDGPAMAAGRVLALVRLRVHLELDGTPRTDPRWNKVFHTTEDTDPAYRTRRWPVRLGTATDPTDGLIGYFTNADSNSLPGDTSYELLRTVHPATGAYTRSIADGAHLTVAARPAALSVEPRDAAYLTALVEPRLAIHAHTDIQPVARFRMPPSAVDATAERLPLSLPIGPVLARVRATTGATPRRHITLPPPSAAGRWEFAALGHTRPRAWQHLDLTSEQGQSPLEPVAPDAHTGYLTRRPSRQDHRAQENP</sequence>
<dbReference type="Proteomes" id="UP001577267">
    <property type="component" value="Unassembled WGS sequence"/>
</dbReference>
<dbReference type="RefSeq" id="WP_375063464.1">
    <property type="nucleotide sequence ID" value="NZ_JBHGBT010000011.1"/>
</dbReference>
<evidence type="ECO:0000313" key="3">
    <source>
        <dbReference type="EMBL" id="MFB4195518.1"/>
    </source>
</evidence>
<dbReference type="EMBL" id="JBHGBT010000011">
    <property type="protein sequence ID" value="MFB4195518.1"/>
    <property type="molecule type" value="Genomic_DNA"/>
</dbReference>
<reference evidence="3 4" key="1">
    <citation type="submission" date="2024-09" db="EMBL/GenBank/DDBJ databases">
        <title>Draft genome sequence of multifaceted antimicrobials producing Streptomyces sp. strain FH1.</title>
        <authorList>
            <person name="Hassan F."/>
            <person name="Ali H."/>
            <person name="Hassan N."/>
            <person name="Nawaz A."/>
        </authorList>
    </citation>
    <scope>NUCLEOTIDE SEQUENCE [LARGE SCALE GENOMIC DNA]</scope>
    <source>
        <strain evidence="3 4">FH1</strain>
    </source>
</reference>
<feature type="coiled-coil region" evidence="1">
    <location>
        <begin position="394"/>
        <end position="424"/>
    </location>
</feature>
<feature type="region of interest" description="Disordered" evidence="2">
    <location>
        <begin position="607"/>
        <end position="637"/>
    </location>
</feature>
<evidence type="ECO:0000256" key="2">
    <source>
        <dbReference type="SAM" id="MobiDB-lite"/>
    </source>
</evidence>
<accession>A0ABV4ZNI1</accession>
<gene>
    <name evidence="3" type="ORF">ACE11A_14260</name>
</gene>
<name>A0ABV4ZNI1_9ACTN</name>